<keyword evidence="15" id="KW-1185">Reference proteome</keyword>
<organism evidence="15 16">
    <name type="scientific">Strongyloides stercoralis</name>
    <name type="common">Threadworm</name>
    <dbReference type="NCBI Taxonomy" id="6248"/>
    <lineage>
        <taxon>Eukaryota</taxon>
        <taxon>Metazoa</taxon>
        <taxon>Ecdysozoa</taxon>
        <taxon>Nematoda</taxon>
        <taxon>Chromadorea</taxon>
        <taxon>Rhabditida</taxon>
        <taxon>Tylenchina</taxon>
        <taxon>Panagrolaimomorpha</taxon>
        <taxon>Strongyloidoidea</taxon>
        <taxon>Strongyloididae</taxon>
        <taxon>Strongyloides</taxon>
    </lineage>
</organism>
<evidence type="ECO:0000256" key="6">
    <source>
        <dbReference type="ARBA" id="ARBA00022737"/>
    </source>
</evidence>
<dbReference type="GO" id="GO:0004839">
    <property type="term" value="F:ubiquitin activating enzyme activity"/>
    <property type="evidence" value="ECO:0007669"/>
    <property type="project" value="UniProtKB-EC"/>
</dbReference>
<dbReference type="InterPro" id="IPR035985">
    <property type="entry name" value="Ubiquitin-activating_enz"/>
</dbReference>
<dbReference type="SMART" id="SM00985">
    <property type="entry name" value="UBA_e1_C"/>
    <property type="match status" value="1"/>
</dbReference>
<dbReference type="CDD" id="cd01490">
    <property type="entry name" value="Ube1_repeat2"/>
    <property type="match status" value="1"/>
</dbReference>
<dbReference type="NCBIfam" id="TIGR01408">
    <property type="entry name" value="Ube1"/>
    <property type="match status" value="1"/>
</dbReference>
<dbReference type="InterPro" id="IPR038252">
    <property type="entry name" value="UBA_E1_C_sf"/>
</dbReference>
<evidence type="ECO:0000256" key="7">
    <source>
        <dbReference type="ARBA" id="ARBA00022741"/>
    </source>
</evidence>
<dbReference type="InterPro" id="IPR018965">
    <property type="entry name" value="Ub-activating_enz_E1_C"/>
</dbReference>
<dbReference type="FunFam" id="3.10.290.60:FF:000001">
    <property type="entry name" value="Ubiquitin-activating enzyme E1 2"/>
    <property type="match status" value="1"/>
</dbReference>
<keyword evidence="7 11" id="KW-0547">Nucleotide-binding</keyword>
<proteinExistence type="inferred from homology"/>
<keyword evidence="8 11" id="KW-0833">Ubl conjugation pathway</keyword>
<dbReference type="GO" id="GO:0019948">
    <property type="term" value="F:SUMO activating enzyme activity"/>
    <property type="evidence" value="ECO:0007669"/>
    <property type="project" value="TreeGrafter"/>
</dbReference>
<keyword evidence="9 11" id="KW-0067">ATP-binding</keyword>
<evidence type="ECO:0000256" key="9">
    <source>
        <dbReference type="ARBA" id="ARBA00022840"/>
    </source>
</evidence>
<dbReference type="InterPro" id="IPR033127">
    <property type="entry name" value="UBQ-activ_enz_E1_Cys_AS"/>
</dbReference>
<dbReference type="GO" id="GO:0016925">
    <property type="term" value="P:protein sumoylation"/>
    <property type="evidence" value="ECO:0007669"/>
    <property type="project" value="TreeGrafter"/>
</dbReference>
<feature type="domain" description="Ubiquitin-activating enzyme E1 C-terminal" evidence="14">
    <location>
        <begin position="2139"/>
        <end position="2265"/>
    </location>
</feature>
<evidence type="ECO:0000256" key="3">
    <source>
        <dbReference type="ARBA" id="ARBA00005673"/>
    </source>
</evidence>
<dbReference type="GO" id="GO:0005737">
    <property type="term" value="C:cytoplasm"/>
    <property type="evidence" value="ECO:0007669"/>
    <property type="project" value="TreeGrafter"/>
</dbReference>
<feature type="transmembrane region" description="Helical" evidence="13">
    <location>
        <begin position="12"/>
        <end position="38"/>
    </location>
</feature>
<dbReference type="Gene3D" id="2.40.30.180">
    <property type="entry name" value="Ubiquitin-activating enzyme E1, FCCH domain"/>
    <property type="match status" value="1"/>
</dbReference>
<dbReference type="EC" id="6.2.1.45" evidence="4"/>
<keyword evidence="13" id="KW-0812">Transmembrane</keyword>
<dbReference type="FunFam" id="3.40.50.720:FF:000015">
    <property type="entry name" value="Ubiquitin-activating enzyme E1 1"/>
    <property type="match status" value="1"/>
</dbReference>
<dbReference type="InterPro" id="IPR000594">
    <property type="entry name" value="ThiF_NAD_FAD-bd"/>
</dbReference>
<dbReference type="Pfam" id="PF00899">
    <property type="entry name" value="ThiF"/>
    <property type="match status" value="2"/>
</dbReference>
<dbReference type="InterPro" id="IPR042302">
    <property type="entry name" value="E1_FCCH_sf"/>
</dbReference>
<feature type="region of interest" description="Disordered" evidence="12">
    <location>
        <begin position="674"/>
        <end position="705"/>
    </location>
</feature>
<dbReference type="Gene3D" id="3.40.50.12550">
    <property type="entry name" value="Ubiquitin-activating enzyme E1, inactive adenylation domain, subdomain 2"/>
    <property type="match status" value="1"/>
</dbReference>
<name>A0AAF5CZQ1_STRER</name>
<reference evidence="16" key="1">
    <citation type="submission" date="2024-02" db="UniProtKB">
        <authorList>
            <consortium name="WormBaseParasite"/>
        </authorList>
    </citation>
    <scope>IDENTIFICATION</scope>
</reference>
<evidence type="ECO:0000256" key="2">
    <source>
        <dbReference type="ARBA" id="ARBA00004906"/>
    </source>
</evidence>
<evidence type="ECO:0000256" key="1">
    <source>
        <dbReference type="ARBA" id="ARBA00000488"/>
    </source>
</evidence>
<dbReference type="FunFam" id="3.50.50.80:FF:000001">
    <property type="entry name" value="ubiquitin-like modifier-activating enzyme 1"/>
    <property type="match status" value="1"/>
</dbReference>
<feature type="active site" description="Glycyl thioester intermediate" evidence="10">
    <location>
        <position position="1842"/>
    </location>
</feature>
<evidence type="ECO:0000256" key="13">
    <source>
        <dbReference type="SAM" id="Phobius"/>
    </source>
</evidence>
<keyword evidence="13" id="KW-0472">Membrane</keyword>
<comment type="pathway">
    <text evidence="2">Protein modification; protein ubiquitination.</text>
</comment>
<dbReference type="InterPro" id="IPR008160">
    <property type="entry name" value="Collagen"/>
</dbReference>
<feature type="region of interest" description="Disordered" evidence="12">
    <location>
        <begin position="243"/>
        <end position="282"/>
    </location>
</feature>
<dbReference type="Proteomes" id="UP000035681">
    <property type="component" value="Unplaced"/>
</dbReference>
<dbReference type="PRINTS" id="PR01849">
    <property type="entry name" value="UBIQUITINACT"/>
</dbReference>
<dbReference type="PANTHER" id="PTHR10953:SF4">
    <property type="entry name" value="UBIQUITIN-ACTIVATING ENZYME E1 C-TERMINAL DOMAIN-CONTAINING PROTEIN"/>
    <property type="match status" value="1"/>
</dbReference>
<dbReference type="Pfam" id="PF01391">
    <property type="entry name" value="Collagen"/>
    <property type="match status" value="1"/>
</dbReference>
<evidence type="ECO:0000313" key="15">
    <source>
        <dbReference type="Proteomes" id="UP000035681"/>
    </source>
</evidence>
<comment type="catalytic activity">
    <reaction evidence="1">
        <text>ATP + ubiquitin + [E1 ubiquitin-activating enzyme]-L-cysteine = AMP + diphosphate + S-ubiquitinyl-[E1 ubiquitin-activating enzyme]-L-cysteine.</text>
        <dbReference type="EC" id="6.2.1.45"/>
    </reaction>
</comment>
<accession>A0AAF5CZQ1</accession>
<feature type="compositionally biased region" description="Polar residues" evidence="12">
    <location>
        <begin position="675"/>
        <end position="693"/>
    </location>
</feature>
<protein>
    <recommendedName>
        <fullName evidence="4">E1 ubiquitin-activating enzyme</fullName>
        <ecNumber evidence="4">6.2.1.45</ecNumber>
    </recommendedName>
</protein>
<evidence type="ECO:0000256" key="8">
    <source>
        <dbReference type="ARBA" id="ARBA00022786"/>
    </source>
</evidence>
<evidence type="ECO:0000256" key="4">
    <source>
        <dbReference type="ARBA" id="ARBA00012990"/>
    </source>
</evidence>
<evidence type="ECO:0000256" key="11">
    <source>
        <dbReference type="RuleBase" id="RU000519"/>
    </source>
</evidence>
<evidence type="ECO:0000313" key="16">
    <source>
        <dbReference type="WBParaSite" id="TCONS_00004586.p1"/>
    </source>
</evidence>
<dbReference type="InterPro" id="IPR042449">
    <property type="entry name" value="Ub-E1_IAD_1"/>
</dbReference>
<dbReference type="Gene3D" id="1.10.10.2660">
    <property type="entry name" value="Ubiquitin-activating enzyme E1, SCCH domain"/>
    <property type="match status" value="1"/>
</dbReference>
<keyword evidence="6" id="KW-0677">Repeat</keyword>
<dbReference type="WBParaSite" id="TCONS_00004586.p1">
    <property type="protein sequence ID" value="TCONS_00004586.p1"/>
    <property type="gene ID" value="XLOC_002268"/>
</dbReference>
<dbReference type="InterPro" id="IPR000011">
    <property type="entry name" value="UBQ/SUMO-activ_enz_E1-like"/>
</dbReference>
<dbReference type="FunFam" id="1.10.10.2660:FF:000001">
    <property type="entry name" value="Ubiquitin-activating enzyme E1 1"/>
    <property type="match status" value="1"/>
</dbReference>
<dbReference type="PROSITE" id="PS00865">
    <property type="entry name" value="UBIQUITIN_ACTIVAT_2"/>
    <property type="match status" value="1"/>
</dbReference>
<dbReference type="GO" id="GO:0031510">
    <property type="term" value="C:SUMO activating enzyme complex"/>
    <property type="evidence" value="ECO:0007669"/>
    <property type="project" value="TreeGrafter"/>
</dbReference>
<dbReference type="SUPFAM" id="SSF69572">
    <property type="entry name" value="Activating enzymes of the ubiquitin-like proteins"/>
    <property type="match status" value="2"/>
</dbReference>
<dbReference type="InterPro" id="IPR042063">
    <property type="entry name" value="Ubi_acti_E1_SCCH"/>
</dbReference>
<evidence type="ECO:0000256" key="12">
    <source>
        <dbReference type="SAM" id="MobiDB-lite"/>
    </source>
</evidence>
<comment type="similarity">
    <text evidence="3 11">Belongs to the ubiquitin-activating E1 family.</text>
</comment>
<evidence type="ECO:0000256" key="10">
    <source>
        <dbReference type="PROSITE-ProRule" id="PRU10132"/>
    </source>
</evidence>
<evidence type="ECO:0000256" key="5">
    <source>
        <dbReference type="ARBA" id="ARBA00022598"/>
    </source>
</evidence>
<dbReference type="PANTHER" id="PTHR10953">
    <property type="entry name" value="UBIQUITIN-ACTIVATING ENZYME E1"/>
    <property type="match status" value="1"/>
</dbReference>
<keyword evidence="5 11" id="KW-0436">Ligase</keyword>
<dbReference type="Gene3D" id="3.10.290.60">
    <property type="entry name" value="Ubiquitin-activating enzyme E1, UFD domain"/>
    <property type="match status" value="1"/>
</dbReference>
<dbReference type="InterPro" id="IPR019572">
    <property type="entry name" value="UBA_E1_SCCH"/>
</dbReference>
<sequence length="2269" mass="253015">KKMEFPVRKYFNFSFSIISLTFITSLFSIIIIILNFFWIITTINEVTVIWKQFDNQIDEIKNIGNVQWSELNSFTVIVDRDVRENYKKFVKRYTEGKKNGIGKQNNRNRDYVEPDETYPTAPDMPINEFINEMPTTKAKYVNSKISYEGRMLSKVVRIQPKKSQCSCSDIPNLCKKGLPGLPGKKGLNGYDGMPGIAGVPGFNAISSFDVCQTMQTGCIACPPGKPGAPGAPGKRGVKGLKGTDGSAGCPGKHGIPGSPGEQGEPGLIGHQGTEGLQGPPGNPGYVVKAKPGAPGLKGPPGVEGLQGDDGDIGIPGKIGGVGLQGLPGLTGSPGMVGVDGKPGEPGQRGSPGEYCPCPDKSTNYVAPTDEKISSQKELIKNQGYSENYSEANTKTANVNAPDILKNNQNTYNINETVNYTITNDKSQFSQPYSSSMITDYNNTQTINQPLNNGMSSQNYTQTQIITETIYKPYDNINANVNANVNTFDNNNPNISSRILETTLENNKNQYTLENQNINNFDSSKNSNLDSSINTNLNKEDNSANKEYINKVIINTSQSSMYNSQIPSVNNPNISSTLPETNLENNKNQYTLENQNINNFDSSKNNNYNKEYVNKIITDTSQSSIYNSQIPPVQESISKSVNIETETETLNNLYQNNSNYGENLNENQEKQKIPIENNQNNYNKESSQQSSIVTNNNNNENENENNKFVEGTGMFNNNEYEGNGNNGKQTIIKKTIITETVNQGYPNEEYKLTNEQNNSNLTSKSTIINEIPSQIGYSKITITGYQTDESKANQQNDNIAPLPYQLPFTGPKVDTIHPPAIPQPNVFLEVNSGSANSSYYISQTNENPNKSILENSEYSKVNNLNEENATQQIQPSQVSHEENIEYERDFVPESNIEKQTDDLQGQLKNNKTYEAIKILETPTGEFLKSSKEKMMLSVTNNPSIKNIHHVSTSTFDNSPVERSKVNIGFLPQIKLIPYKHNNNITGVNNTIIREKITIETTSNNENKIDIKNLGPKIRLDKIAISLKKPGLIDGQANKSIEGKHLNISLLHEEKVSERARDSVDNKVLPEKIIHANFDLIKSLRKEQPNGDLNININGPNKIFIKAKDSIESLSESNFNSKLIEKNDDNVSGFELFSKLKNHPDPKNIELDIPGLKKVVTTNKNLVHNSDASSKNIKSTENNLEKKNRFNKNYKIDYTLNINTKKKMTANWTEVDLVSSSSPPPTKKSKIVVANGVELTATVSVTKNSVGDTGSPRTRKMHHEPMDTSENVSIENANSHNDVVDTNLYSRQIYALGENAMLYLRKASILVSGMGSVGLEIAKNLILGGVRHVTIQDTKVATWSDLSGQYYLKESDVGKNRASASLEHLSELNDSVTVKLLTNELDEKVVSEFDLVIITDASFEKQIMINKWCRNKKIRFISVDGRGLFSYIFNDFGEEFIIDDINGEHPKEFLIEHIGKDGDVTTLEGGRHGLEDGDYVTFDEINGMTQLNGVKPLKIVVKKPNVFNIGSENVSQLPEYIDGGQSLSNPNFLYWDFAKLDAPNHQLSLWEALYNFEKIHGRSPKPRNINDANDLKKLLKDNAEIPDEVIHQFSFQATGNLAPVASVVGGVAAQEAMKAVTHHTTPLNQFLFIDHIEALPGDYSTFDNAKLSEEDCAPKGCRYDGQAAVFGWKFQEELLKQKWFIVGAGAIGCELLKNVAMMGVGCSKDGKIIVTDMDQIEISNLSRQFLFRKKDVGQKKSECAADAVLSFNNQINISALSLKVGADTESVFHDEFFSNLNGVLNALDNVEARRYMDRRCVFYRLPLLESGTLGTKGNTQVVYPYLTESYSSSSDPPEKEIPICTLKNFPYEIQHTIQWARDLFEGLFTNPAESANQYLSEKDQFIKRTAQMNTGQKIELLTTVKKALIDNRPKTVEDCVKWARLLFQEYFYNSIVQLLHNFPPDHLTNEGIKFWSGTKRCPQPLIFDINSQEHYNFVYAGALLQAQQYNIPFNLNDKELRKILSTVVVPKYEPKSGVKIALTEAEAKLNNEHHDTDDVVSDLENELGSLNLSGDKLLSPIDFEKDDDTNHHMEFITAASNLRAENYSIKPADRLKTKQVAGRIIPAIATTTAAVAGLVMIEMFKMVDGDGKLPKIPMERFKNGFINLALPFFGFSEPIKAPVKTYGNKEFTLWDSLDVKGPLTLQQLIDWFEKETDLELSMLSSGVSLVYSFFMNAQKRVERTSMEVSKAVEDVSKIPTPTYTKYVVLEPMANSKGTDEDVEVPYIKYEI</sequence>
<dbReference type="Gene3D" id="3.50.50.80">
    <property type="entry name" value="Ubiquitin-activating enzyme E1, inactive adenylation domain, subdomain 1"/>
    <property type="match status" value="1"/>
</dbReference>
<keyword evidence="13" id="KW-1133">Transmembrane helix</keyword>
<dbReference type="Gene3D" id="3.40.50.720">
    <property type="entry name" value="NAD(P)-binding Rossmann-like Domain"/>
    <property type="match status" value="1"/>
</dbReference>
<dbReference type="InterPro" id="IPR045886">
    <property type="entry name" value="ThiF/MoeB/HesA"/>
</dbReference>
<dbReference type="GO" id="GO:0005524">
    <property type="term" value="F:ATP binding"/>
    <property type="evidence" value="ECO:0007669"/>
    <property type="project" value="UniProtKB-KW"/>
</dbReference>
<dbReference type="Pfam" id="PF10585">
    <property type="entry name" value="UBA_E1_SCCH"/>
    <property type="match status" value="1"/>
</dbReference>
<dbReference type="Pfam" id="PF09358">
    <property type="entry name" value="E1_UFD"/>
    <property type="match status" value="1"/>
</dbReference>
<dbReference type="AlphaFoldDB" id="A0AAF5CZQ1"/>
<dbReference type="InterPro" id="IPR018075">
    <property type="entry name" value="UBQ-activ_enz_E1"/>
</dbReference>
<evidence type="ECO:0000259" key="14">
    <source>
        <dbReference type="SMART" id="SM00985"/>
    </source>
</evidence>